<keyword evidence="1" id="KW-0732">Signal</keyword>
<dbReference type="InterPro" id="IPR015943">
    <property type="entry name" value="WD40/YVTN_repeat-like_dom_sf"/>
</dbReference>
<protein>
    <submittedName>
        <fullName evidence="2">Uncharacterized protein</fullName>
    </submittedName>
</protein>
<dbReference type="SUPFAM" id="SSF63829">
    <property type="entry name" value="Calcium-dependent phosphotriesterase"/>
    <property type="match status" value="1"/>
</dbReference>
<evidence type="ECO:0000256" key="1">
    <source>
        <dbReference type="SAM" id="SignalP"/>
    </source>
</evidence>
<accession>A0A7W7FUV8</accession>
<proteinExistence type="predicted"/>
<dbReference type="Proteomes" id="UP000533598">
    <property type="component" value="Unassembled WGS sequence"/>
</dbReference>
<name>A0A7W7FUV8_9PSEU</name>
<feature type="chain" id="PRO_5031194511" evidence="1">
    <location>
        <begin position="27"/>
        <end position="753"/>
    </location>
</feature>
<evidence type="ECO:0000313" key="2">
    <source>
        <dbReference type="EMBL" id="MBB4679761.1"/>
    </source>
</evidence>
<comment type="caution">
    <text evidence="2">The sequence shown here is derived from an EMBL/GenBank/DDBJ whole genome shotgun (WGS) entry which is preliminary data.</text>
</comment>
<keyword evidence="3" id="KW-1185">Reference proteome</keyword>
<dbReference type="AlphaFoldDB" id="A0A7W7FUV8"/>
<organism evidence="2 3">
    <name type="scientific">Crossiella cryophila</name>
    <dbReference type="NCBI Taxonomy" id="43355"/>
    <lineage>
        <taxon>Bacteria</taxon>
        <taxon>Bacillati</taxon>
        <taxon>Actinomycetota</taxon>
        <taxon>Actinomycetes</taxon>
        <taxon>Pseudonocardiales</taxon>
        <taxon>Pseudonocardiaceae</taxon>
        <taxon>Crossiella</taxon>
    </lineage>
</organism>
<dbReference type="Gene3D" id="2.130.10.10">
    <property type="entry name" value="YVTN repeat-like/Quinoprotein amine dehydrogenase"/>
    <property type="match status" value="1"/>
</dbReference>
<gene>
    <name evidence="2" type="ORF">HNR67_005879</name>
</gene>
<evidence type="ECO:0000313" key="3">
    <source>
        <dbReference type="Proteomes" id="UP000533598"/>
    </source>
</evidence>
<reference evidence="2 3" key="1">
    <citation type="submission" date="2020-08" db="EMBL/GenBank/DDBJ databases">
        <title>Sequencing the genomes of 1000 actinobacteria strains.</title>
        <authorList>
            <person name="Klenk H.-P."/>
        </authorList>
    </citation>
    <scope>NUCLEOTIDE SEQUENCE [LARGE SCALE GENOMIC DNA]</scope>
    <source>
        <strain evidence="2 3">DSM 44230</strain>
    </source>
</reference>
<feature type="signal peptide" evidence="1">
    <location>
        <begin position="1"/>
        <end position="26"/>
    </location>
</feature>
<dbReference type="RefSeq" id="WP_185005470.1">
    <property type="nucleotide sequence ID" value="NZ_BAAAUI010000001.1"/>
</dbReference>
<dbReference type="EMBL" id="JACHMH010000001">
    <property type="protein sequence ID" value="MBB4679761.1"/>
    <property type="molecule type" value="Genomic_DNA"/>
</dbReference>
<sequence>MRRGSPLGAGLALLLLLPMLGSTAVAADDPPIPHRVSWLGETLLPEDAAHSEGTTWPTYRRWVQNHLSGIWVDPLVADGRVFTNSVSDEGQHEAGVYQHDPAKGALRPTAWLQRQGTGGSVVTGDEKYFYADVTRDGGQLLVRYQRATPAANGSIPISEFPGGDPLHAGKTAGRKLSGLPGGVSTGRGFVFLTRPQENTIYVYERERMTVVAKTTVQNPGALAFRAGSNTLYALSDNASGARVLSSWTVQASGALTAGSTLTDVGGAPVAVAVNANRLVIADNAAAAQQVRVYEDCVSCVDKLRLVDRLGQPGGLAAGGGVYANDRFDNLTAVGLDRDGHIHVGSNSTGAYGWVDIRRFTPAKALQAKLINYIHSDNVVPDPRDPGTVYSAYHKYSLDYTRTTPGQEWAPERTRQTLDRAGCPDDARDVLPNNKDNYQNIPAAVRYLKGADGVERKYLYAIPVAGGYTMGVYRFDGEIARPSVLFSVGMNDWPNGTPGTAGLYQKWVDGGGEPGQPHAQPNCRIDPGEISTMTGRINYIGYGTSIDDKGGIWGGGVGGKPKTVFHFKVDSFDRAHNPRYADGREIELPEVPMDRILQVHYVAATDTAYLYGRLGAEPAGGVSPRYILAAYKGFSTAAPSRSWSVDMGYQSCWSNGRDYCFPQALAVAGNRVYVADQGTTPVPPNGRIRSYRADDGRYQGSLYSGTEIGQTAGLVDIAVTGITATRLPSGDHVIFREDNSVGRVQIHRHTPVDR</sequence>